<feature type="domain" description="Cationic amino acid transporter C-terminal" evidence="8">
    <location>
        <begin position="684"/>
        <end position="734"/>
    </location>
</feature>
<name>A0A6H5J2H0_9HYME</name>
<dbReference type="InterPro" id="IPR029485">
    <property type="entry name" value="CAT_C"/>
</dbReference>
<dbReference type="EMBL" id="CADCXV010001427">
    <property type="protein sequence ID" value="CAB0044308.1"/>
    <property type="molecule type" value="Genomic_DNA"/>
</dbReference>
<feature type="transmembrane region" description="Helical" evidence="7">
    <location>
        <begin position="158"/>
        <end position="177"/>
    </location>
</feature>
<feature type="transmembrane region" description="Helical" evidence="7">
    <location>
        <begin position="481"/>
        <end position="502"/>
    </location>
</feature>
<feature type="transmembrane region" description="Helical" evidence="7">
    <location>
        <begin position="288"/>
        <end position="305"/>
    </location>
</feature>
<dbReference type="FunFam" id="1.20.1740.10:FF:000010">
    <property type="entry name" value="probable cationic amino acid transporter"/>
    <property type="match status" value="1"/>
</dbReference>
<dbReference type="AlphaFoldDB" id="A0A6H5J2H0"/>
<organism evidence="9 10">
    <name type="scientific">Trichogramma brassicae</name>
    <dbReference type="NCBI Taxonomy" id="86971"/>
    <lineage>
        <taxon>Eukaryota</taxon>
        <taxon>Metazoa</taxon>
        <taxon>Ecdysozoa</taxon>
        <taxon>Arthropoda</taxon>
        <taxon>Hexapoda</taxon>
        <taxon>Insecta</taxon>
        <taxon>Pterygota</taxon>
        <taxon>Neoptera</taxon>
        <taxon>Endopterygota</taxon>
        <taxon>Hymenoptera</taxon>
        <taxon>Apocrita</taxon>
        <taxon>Proctotrupomorpha</taxon>
        <taxon>Chalcidoidea</taxon>
        <taxon>Trichogrammatidae</taxon>
        <taxon>Trichogramma</taxon>
    </lineage>
</organism>
<accession>A0A6H5J2H0</accession>
<feature type="transmembrane region" description="Helical" evidence="7">
    <location>
        <begin position="683"/>
        <end position="705"/>
    </location>
</feature>
<dbReference type="PANTHER" id="PTHR43243">
    <property type="entry name" value="INNER MEMBRANE TRANSPORTER YGJI-RELATED"/>
    <property type="match status" value="1"/>
</dbReference>
<dbReference type="Gene3D" id="1.20.1740.10">
    <property type="entry name" value="Amino acid/polyamine transporter I"/>
    <property type="match status" value="2"/>
</dbReference>
<evidence type="ECO:0000313" key="10">
    <source>
        <dbReference type="Proteomes" id="UP000479190"/>
    </source>
</evidence>
<keyword evidence="3 7" id="KW-0812">Transmembrane</keyword>
<keyword evidence="10" id="KW-1185">Reference proteome</keyword>
<dbReference type="Pfam" id="PF13906">
    <property type="entry name" value="AA_permease_C"/>
    <property type="match status" value="1"/>
</dbReference>
<evidence type="ECO:0000256" key="6">
    <source>
        <dbReference type="SAM" id="MobiDB-lite"/>
    </source>
</evidence>
<evidence type="ECO:0000256" key="3">
    <source>
        <dbReference type="ARBA" id="ARBA00022692"/>
    </source>
</evidence>
<evidence type="ECO:0000256" key="2">
    <source>
        <dbReference type="ARBA" id="ARBA00022448"/>
    </source>
</evidence>
<proteinExistence type="predicted"/>
<dbReference type="PANTHER" id="PTHR43243:SF4">
    <property type="entry name" value="CATIONIC AMINO ACID TRANSPORTER 4"/>
    <property type="match status" value="1"/>
</dbReference>
<feature type="transmembrane region" description="Helical" evidence="7">
    <location>
        <begin position="711"/>
        <end position="729"/>
    </location>
</feature>
<feature type="transmembrane region" description="Helical" evidence="7">
    <location>
        <begin position="407"/>
        <end position="428"/>
    </location>
</feature>
<feature type="transmembrane region" description="Helical" evidence="7">
    <location>
        <begin position="617"/>
        <end position="639"/>
    </location>
</feature>
<gene>
    <name evidence="9" type="ORF">TBRA_LOCUS15896</name>
</gene>
<dbReference type="OrthoDB" id="3900342at2759"/>
<comment type="subcellular location">
    <subcellularLocation>
        <location evidence="1">Membrane</location>
        <topology evidence="1">Multi-pass membrane protein</topology>
    </subcellularLocation>
</comment>
<keyword evidence="2" id="KW-0813">Transport</keyword>
<protein>
    <recommendedName>
        <fullName evidence="8">Cationic amino acid transporter C-terminal domain-containing protein</fullName>
    </recommendedName>
</protein>
<sequence>MHYCTFESRQHRSTLRTQSHSTPHRYDIWHRVRLPRSKLRRASTRARASREKMNSIYLIRVAEKFCTTSVTWISITPTRMNPIKLMPSVRRMILGHVMSGMCAKINRKKKIDGDMMETPLSRCLSTFDITLLGVGHMIGAGIYVLIGTVARDTAGPGITLSFLLAGLASLLAALCYAEFGAKVPKAGSAYVYAYVSVGEFWAFVIGWNIILEHMIGAASVARAWSGYVDSLSDRAISNLTRRLMAGHSMDEPWGTIPDPLACILCLLYALLLAIGVKCSAAVNSILTLVNLAVMALVIGLGFYYADLSNWNYRGQGFLPYGLGGVFAGAATCFYAFIGFDSIATSGEEARNPSRSIPRATGLSMGIVTVGYILVGAALTLVEPYSRISRSAALPEAFAAKGIPWAKYVISVGALCGMTTTLFGSLFSLPRTMYSMASDGLLFGFLARVSKRTRVPTLNLAISGVCSGLVALLFDLDHLVEFMSIGTFLAYTIVSASVIVLRYRPPPPPSAAMDTTVTSDTTTCGAGGGGGNSTHQLASPVTDIIMDSECQSIFSSIESQVEPIGRFVVDRHLVDLGRSRRFPFQLLIQGYCTDGVGRVKPRYVWLSNLLGNCEPGSAVTMCIVCYSVSCISFCALLVVLSQNSVSPAWYDYLLLLNLFVIIVISLLVIAAHQQNPPHPDGSDTFRVPMVPLVPALSIALNIALMFHLSMLTWLRFLVWMVIGFLIYFLYGIHYSKEAVDPTSYAVLMETAEAERGAKWGSCSLRLNRKSDAMQPIDGNDDFSH</sequence>
<dbReference type="Pfam" id="PF13520">
    <property type="entry name" value="AA_permease_2"/>
    <property type="match status" value="1"/>
</dbReference>
<evidence type="ECO:0000313" key="9">
    <source>
        <dbReference type="EMBL" id="CAB0044308.1"/>
    </source>
</evidence>
<reference evidence="9 10" key="1">
    <citation type="submission" date="2020-02" db="EMBL/GenBank/DDBJ databases">
        <authorList>
            <person name="Ferguson B K."/>
        </authorList>
    </citation>
    <scope>NUCLEOTIDE SEQUENCE [LARGE SCALE GENOMIC DNA]</scope>
</reference>
<evidence type="ECO:0000256" key="7">
    <source>
        <dbReference type="SAM" id="Phobius"/>
    </source>
</evidence>
<evidence type="ECO:0000256" key="1">
    <source>
        <dbReference type="ARBA" id="ARBA00004141"/>
    </source>
</evidence>
<evidence type="ECO:0000256" key="5">
    <source>
        <dbReference type="ARBA" id="ARBA00023136"/>
    </source>
</evidence>
<dbReference type="Proteomes" id="UP000479190">
    <property type="component" value="Unassembled WGS sequence"/>
</dbReference>
<keyword evidence="4 7" id="KW-1133">Transmembrane helix</keyword>
<feature type="transmembrane region" description="Helical" evidence="7">
    <location>
        <begin position="124"/>
        <end position="146"/>
    </location>
</feature>
<feature type="transmembrane region" description="Helical" evidence="7">
    <location>
        <begin position="651"/>
        <end position="671"/>
    </location>
</feature>
<evidence type="ECO:0000256" key="4">
    <source>
        <dbReference type="ARBA" id="ARBA00022989"/>
    </source>
</evidence>
<keyword evidence="5 7" id="KW-0472">Membrane</keyword>
<dbReference type="GO" id="GO:0015171">
    <property type="term" value="F:amino acid transmembrane transporter activity"/>
    <property type="evidence" value="ECO:0007669"/>
    <property type="project" value="TreeGrafter"/>
</dbReference>
<feature type="transmembrane region" description="Helical" evidence="7">
    <location>
        <begin position="317"/>
        <end position="339"/>
    </location>
</feature>
<feature type="region of interest" description="Disordered" evidence="6">
    <location>
        <begin position="1"/>
        <end position="20"/>
    </location>
</feature>
<feature type="transmembrane region" description="Helical" evidence="7">
    <location>
        <begin position="189"/>
        <end position="210"/>
    </location>
</feature>
<feature type="transmembrane region" description="Helical" evidence="7">
    <location>
        <begin position="360"/>
        <end position="381"/>
    </location>
</feature>
<feature type="transmembrane region" description="Helical" evidence="7">
    <location>
        <begin position="457"/>
        <end position="475"/>
    </location>
</feature>
<dbReference type="InterPro" id="IPR002293">
    <property type="entry name" value="AA/rel_permease1"/>
</dbReference>
<dbReference type="GO" id="GO:0005886">
    <property type="term" value="C:plasma membrane"/>
    <property type="evidence" value="ECO:0007669"/>
    <property type="project" value="TreeGrafter"/>
</dbReference>
<evidence type="ECO:0000259" key="8">
    <source>
        <dbReference type="Pfam" id="PF13906"/>
    </source>
</evidence>
<feature type="transmembrane region" description="Helical" evidence="7">
    <location>
        <begin position="256"/>
        <end position="276"/>
    </location>
</feature>